<dbReference type="AlphaFoldDB" id="A0A1I7JWC6"/>
<dbReference type="InterPro" id="IPR026341">
    <property type="entry name" value="T9SS_type_B"/>
</dbReference>
<evidence type="ECO:0000313" key="1">
    <source>
        <dbReference type="EMBL" id="SFU89436.1"/>
    </source>
</evidence>
<dbReference type="EMBL" id="FPCA01000004">
    <property type="protein sequence ID" value="SFU89436.1"/>
    <property type="molecule type" value="Genomic_DNA"/>
</dbReference>
<gene>
    <name evidence="1" type="ORF">SAMN04487941_3100</name>
</gene>
<protein>
    <submittedName>
        <fullName evidence="1">Gliding motility-associated C-terminal domain-containing protein</fullName>
    </submittedName>
</protein>
<evidence type="ECO:0000313" key="2">
    <source>
        <dbReference type="Proteomes" id="UP000182491"/>
    </source>
</evidence>
<keyword evidence="2" id="KW-1185">Reference proteome</keyword>
<accession>A0A1I7JWC6</accession>
<dbReference type="PANTHER" id="PTHR35580">
    <property type="entry name" value="CELL SURFACE GLYCOPROTEIN (S-LAYER PROTEIN)-LIKE PROTEIN"/>
    <property type="match status" value="1"/>
</dbReference>
<organism evidence="1 2">
    <name type="scientific">Pontibacter akesuensis</name>
    <dbReference type="NCBI Taxonomy" id="388950"/>
    <lineage>
        <taxon>Bacteria</taxon>
        <taxon>Pseudomonadati</taxon>
        <taxon>Bacteroidota</taxon>
        <taxon>Cytophagia</taxon>
        <taxon>Cytophagales</taxon>
        <taxon>Hymenobacteraceae</taxon>
        <taxon>Pontibacter</taxon>
    </lineage>
</organism>
<reference evidence="2" key="1">
    <citation type="submission" date="2016-10" db="EMBL/GenBank/DDBJ databases">
        <authorList>
            <person name="Varghese N."/>
        </authorList>
    </citation>
    <scope>NUCLEOTIDE SEQUENCE [LARGE SCALE GENOMIC DNA]</scope>
    <source>
        <strain evidence="2">DSM 18820</strain>
    </source>
</reference>
<proteinExistence type="predicted"/>
<dbReference type="InterPro" id="IPR052918">
    <property type="entry name" value="Motility_Chemotaxis_Reg"/>
</dbReference>
<sequence length="564" mass="62253">MHTSHTSAFMNLRICSLIIFLLFPLFSDSSNLIAQDNGWLKRYGSSETNNFSSSLLTPAGDVILTGYFTGGEGRMLLGNVELVSHAPKEKSCGFIAKVNRSGETVWAQTLQSTFGGVLHTATLDTKGNIYVMGNFIGELTYGSQKYVSFPNTPQSFLAKYDPEGRPLWVWMAPASIYFNAFNAVAADPLNNIYFAYNESQTIYSDRLGYNLKLAKLDVNGNLLSDQLIAESVHSIGCTSIKFNTQLQPVLLGSYKDKIVIGSQEHASPNTFNMFLLKSTTNGIPLWSIDIGKNAHTLSGSSELALDDANNIYVAGSFSDSPAKVTVLKKFNLNGRLIWQYTLDRELVPYLGGLAGTSLKITSSHHIILTGFFSGDVSFGSTRFKTQFPEYTDLFVTKITKDGQVAGAIRSDAKGAVNPMSILINNMGDFYVSGSFVSDNFVFQNSTSKQSGNFYDIFLLKGSLAALETNEIPEEIEENNSPALIIPNIITPNGDGKNDAFVINTLQQDTENLILIYNRWGKLVYQSKSYQNDWSAAGLPNGSYFYVLQHLKTNRQYKGWVEVMR</sequence>
<dbReference type="PANTHER" id="PTHR35580:SF1">
    <property type="entry name" value="PHYTASE-LIKE DOMAIN-CONTAINING PROTEIN"/>
    <property type="match status" value="1"/>
</dbReference>
<dbReference type="NCBIfam" id="TIGR04131">
    <property type="entry name" value="Bac_Flav_CTERM"/>
    <property type="match status" value="1"/>
</dbReference>
<dbReference type="STRING" id="388950.GCA_001611675_00680"/>
<name>A0A1I7JWC6_9BACT</name>
<dbReference type="Proteomes" id="UP000182491">
    <property type="component" value="Unassembled WGS sequence"/>
</dbReference>
<dbReference type="SUPFAM" id="SSF101898">
    <property type="entry name" value="NHL repeat"/>
    <property type="match status" value="1"/>
</dbReference>
<dbReference type="Pfam" id="PF13585">
    <property type="entry name" value="CHU_C"/>
    <property type="match status" value="1"/>
</dbReference>